<protein>
    <submittedName>
        <fullName evidence="8">EF1G-domain-containing protein</fullName>
    </submittedName>
</protein>
<dbReference type="PROSITE" id="PS50040">
    <property type="entry name" value="EF1G_C"/>
    <property type="match status" value="1"/>
</dbReference>
<dbReference type="EMBL" id="KV454477">
    <property type="protein sequence ID" value="ODV62320.1"/>
    <property type="molecule type" value="Genomic_DNA"/>
</dbReference>
<dbReference type="Pfam" id="PF00043">
    <property type="entry name" value="GST_C"/>
    <property type="match status" value="1"/>
</dbReference>
<accession>A0A1D2VL30</accession>
<dbReference type="PROSITE" id="PS50405">
    <property type="entry name" value="GST_CTER"/>
    <property type="match status" value="1"/>
</dbReference>
<dbReference type="FunCoup" id="A0A1D2VL30">
    <property type="interactions" value="1273"/>
</dbReference>
<dbReference type="InterPro" id="IPR036249">
    <property type="entry name" value="Thioredoxin-like_sf"/>
</dbReference>
<gene>
    <name evidence="8" type="ORF">ASCRUDRAFT_134156</name>
</gene>
<keyword evidence="9" id="KW-1185">Reference proteome</keyword>
<dbReference type="STRING" id="1344418.A0A1D2VL30"/>
<dbReference type="InterPro" id="IPR010987">
    <property type="entry name" value="Glutathione-S-Trfase_C-like"/>
</dbReference>
<evidence type="ECO:0000259" key="6">
    <source>
        <dbReference type="PROSITE" id="PS50040"/>
    </source>
</evidence>
<evidence type="ECO:0000313" key="9">
    <source>
        <dbReference type="Proteomes" id="UP000095038"/>
    </source>
</evidence>
<dbReference type="RefSeq" id="XP_020048627.1">
    <property type="nucleotide sequence ID" value="XM_020189068.1"/>
</dbReference>
<name>A0A1D2VL30_9ASCO</name>
<dbReference type="InParanoid" id="A0A1D2VL30"/>
<dbReference type="FunFam" id="1.20.1050.10:FF:000006">
    <property type="entry name" value="Elongation factor 1 gamma"/>
    <property type="match status" value="1"/>
</dbReference>
<dbReference type="PANTHER" id="PTHR43986">
    <property type="entry name" value="ELONGATION FACTOR 1-GAMMA"/>
    <property type="match status" value="1"/>
</dbReference>
<dbReference type="Pfam" id="PF02798">
    <property type="entry name" value="GST_N"/>
    <property type="match status" value="1"/>
</dbReference>
<dbReference type="AlphaFoldDB" id="A0A1D2VL30"/>
<dbReference type="GO" id="GO:0005737">
    <property type="term" value="C:cytoplasm"/>
    <property type="evidence" value="ECO:0007669"/>
    <property type="project" value="TreeGrafter"/>
</dbReference>
<proteinExistence type="predicted"/>
<dbReference type="Proteomes" id="UP000095038">
    <property type="component" value="Unassembled WGS sequence"/>
</dbReference>
<dbReference type="InterPro" id="IPR004045">
    <property type="entry name" value="Glutathione_S-Trfase_N"/>
</dbReference>
<evidence type="ECO:0000256" key="1">
    <source>
        <dbReference type="ARBA" id="ARBA00004815"/>
    </source>
</evidence>
<comment type="pathway">
    <text evidence="1">Protein biosynthesis; polypeptide chain elongation.</text>
</comment>
<dbReference type="PANTHER" id="PTHR43986:SF1">
    <property type="entry name" value="ELONGATION FACTOR 1-GAMMA"/>
    <property type="match status" value="1"/>
</dbReference>
<evidence type="ECO:0000256" key="5">
    <source>
        <dbReference type="SAM" id="MobiDB-lite"/>
    </source>
</evidence>
<dbReference type="InterPro" id="IPR050802">
    <property type="entry name" value="EF-GSTs"/>
</dbReference>
<dbReference type="GO" id="GO:0003746">
    <property type="term" value="F:translation elongation factor activity"/>
    <property type="evidence" value="ECO:0007669"/>
    <property type="project" value="UniProtKB-UniRule"/>
</dbReference>
<evidence type="ECO:0000313" key="8">
    <source>
        <dbReference type="EMBL" id="ODV62320.1"/>
    </source>
</evidence>
<dbReference type="InterPro" id="IPR036433">
    <property type="entry name" value="EF1B_G_C_sf"/>
</dbReference>
<dbReference type="GeneID" id="30962704"/>
<dbReference type="GO" id="GO:0005634">
    <property type="term" value="C:nucleus"/>
    <property type="evidence" value="ECO:0007669"/>
    <property type="project" value="TreeGrafter"/>
</dbReference>
<dbReference type="InterPro" id="IPR001662">
    <property type="entry name" value="EF1B_G_C"/>
</dbReference>
<dbReference type="SFLD" id="SFLDS00019">
    <property type="entry name" value="Glutathione_Transferase_(cytos"/>
    <property type="match status" value="1"/>
</dbReference>
<dbReference type="Gene3D" id="3.30.70.1010">
    <property type="entry name" value="Translation elongation factor EF1B, gamma chain, conserved domain"/>
    <property type="match status" value="1"/>
</dbReference>
<keyword evidence="3 4" id="KW-0648">Protein biosynthesis</keyword>
<dbReference type="GO" id="GO:0005085">
    <property type="term" value="F:guanyl-nucleotide exchange factor activity"/>
    <property type="evidence" value="ECO:0007669"/>
    <property type="project" value="UniProtKB-ARBA"/>
</dbReference>
<dbReference type="SMART" id="SM01183">
    <property type="entry name" value="EF1G"/>
    <property type="match status" value="1"/>
</dbReference>
<dbReference type="FunFam" id="3.30.70.1010:FF:000001">
    <property type="entry name" value="Elongation factor 1-gamma 1"/>
    <property type="match status" value="1"/>
</dbReference>
<feature type="domain" description="GST C-terminal" evidence="7">
    <location>
        <begin position="92"/>
        <end position="218"/>
    </location>
</feature>
<reference evidence="9" key="1">
    <citation type="submission" date="2016-05" db="EMBL/GenBank/DDBJ databases">
        <title>Comparative genomics of biotechnologically important yeasts.</title>
        <authorList>
            <consortium name="DOE Joint Genome Institute"/>
            <person name="Riley R."/>
            <person name="Haridas S."/>
            <person name="Wolfe K.H."/>
            <person name="Lopes M.R."/>
            <person name="Hittinger C.T."/>
            <person name="Goker M."/>
            <person name="Salamov A."/>
            <person name="Wisecaver J."/>
            <person name="Long T.M."/>
            <person name="Aerts A.L."/>
            <person name="Barry K."/>
            <person name="Choi C."/>
            <person name="Clum A."/>
            <person name="Coughlan A.Y."/>
            <person name="Deshpande S."/>
            <person name="Douglass A.P."/>
            <person name="Hanson S.J."/>
            <person name="Klenk H.-P."/>
            <person name="Labutti K."/>
            <person name="Lapidus A."/>
            <person name="Lindquist E."/>
            <person name="Lipzen A."/>
            <person name="Meier-Kolthoff J.P."/>
            <person name="Ohm R.A."/>
            <person name="Otillar R.P."/>
            <person name="Pangilinan J."/>
            <person name="Peng Y."/>
            <person name="Rokas A."/>
            <person name="Rosa C.A."/>
            <person name="Scheuner C."/>
            <person name="Sibirny A.A."/>
            <person name="Slot J.C."/>
            <person name="Stielow J.B."/>
            <person name="Sun H."/>
            <person name="Kurtzman C.P."/>
            <person name="Blackwell M."/>
            <person name="Grigoriev I.V."/>
            <person name="Jeffries T.W."/>
        </authorList>
    </citation>
    <scope>NUCLEOTIDE SEQUENCE [LARGE SCALE GENOMIC DNA]</scope>
    <source>
        <strain evidence="9">DSM 1968</strain>
    </source>
</reference>
<dbReference type="CDD" id="cd03181">
    <property type="entry name" value="GST_C_EF1Bgamma_like"/>
    <property type="match status" value="1"/>
</dbReference>
<dbReference type="Pfam" id="PF00647">
    <property type="entry name" value="EF1G"/>
    <property type="match status" value="1"/>
</dbReference>
<feature type="compositionally biased region" description="Basic and acidic residues" evidence="5">
    <location>
        <begin position="222"/>
        <end position="233"/>
    </location>
</feature>
<keyword evidence="2 4" id="KW-0251">Elongation factor</keyword>
<evidence type="ECO:0000256" key="4">
    <source>
        <dbReference type="PROSITE-ProRule" id="PRU00519"/>
    </source>
</evidence>
<dbReference type="Gene3D" id="3.40.30.10">
    <property type="entry name" value="Glutaredoxin"/>
    <property type="match status" value="1"/>
</dbReference>
<dbReference type="InterPro" id="IPR004046">
    <property type="entry name" value="GST_C"/>
</dbReference>
<dbReference type="InterPro" id="IPR040079">
    <property type="entry name" value="Glutathione_S-Trfase"/>
</dbReference>
<organism evidence="8 9">
    <name type="scientific">Ascoidea rubescens DSM 1968</name>
    <dbReference type="NCBI Taxonomy" id="1344418"/>
    <lineage>
        <taxon>Eukaryota</taxon>
        <taxon>Fungi</taxon>
        <taxon>Dikarya</taxon>
        <taxon>Ascomycota</taxon>
        <taxon>Saccharomycotina</taxon>
        <taxon>Saccharomycetes</taxon>
        <taxon>Ascoideaceae</taxon>
        <taxon>Ascoidea</taxon>
    </lineage>
</organism>
<evidence type="ECO:0000256" key="2">
    <source>
        <dbReference type="ARBA" id="ARBA00022768"/>
    </source>
</evidence>
<dbReference type="OrthoDB" id="249703at2759"/>
<evidence type="ECO:0000256" key="3">
    <source>
        <dbReference type="ARBA" id="ARBA00022917"/>
    </source>
</evidence>
<evidence type="ECO:0000259" key="7">
    <source>
        <dbReference type="PROSITE" id="PS50405"/>
    </source>
</evidence>
<feature type="region of interest" description="Disordered" evidence="5">
    <location>
        <begin position="222"/>
        <end position="253"/>
    </location>
</feature>
<dbReference type="Gene3D" id="1.20.1050.10">
    <property type="match status" value="1"/>
</dbReference>
<dbReference type="SUPFAM" id="SSF52833">
    <property type="entry name" value="Thioredoxin-like"/>
    <property type="match status" value="1"/>
</dbReference>
<sequence length="417" mass="48346">MSQATLYTTASIRGVLPKAFIDYFKLDVAVKTPESDAENYTRNFPLKKVPTFIDAESYKLHECIAINLYLLKSSDPKNTLKLLGSSTNEKILIKDYCQIIKWLSFANSELLYQLPLAFKPLTGASPYNKKQVENALVEIDKIVDVFEKRLTNFTYLVGERISLADLFSATLATRGFDHLWGDEWRAKFPNFVRWYKTVISHPILYPIYKDYKFREKPVEFVPPKKEKKQQPKKQEKKQKPKEDDQEDEQLVKKKQKHPLEALGKSTIPLDEWKRVYSNEETRETALPYFWDKFFNPEEWSLWKVGYKYNDELTLTFMSNNLVGGFFNRLSASTKYLFGCLVVYGVNNNNGIIGALLVRGQDFKPAFEVAPDWESYEYEKLDASSAETKDFVNNMWAWDKPVVIGGKSIEISDGKVLK</sequence>
<feature type="domain" description="EF-1-gamma C-terminal" evidence="6">
    <location>
        <begin position="255"/>
        <end position="417"/>
    </location>
</feature>
<dbReference type="FunFam" id="3.40.30.10:FF:000142">
    <property type="entry name" value="Elongation factor 1 gamma"/>
    <property type="match status" value="1"/>
</dbReference>
<dbReference type="InterPro" id="IPR036282">
    <property type="entry name" value="Glutathione-S-Trfase_C_sf"/>
</dbReference>
<dbReference type="SUPFAM" id="SSF89942">
    <property type="entry name" value="eEF1-gamma domain"/>
    <property type="match status" value="1"/>
</dbReference>
<dbReference type="SUPFAM" id="SSF47616">
    <property type="entry name" value="GST C-terminal domain-like"/>
    <property type="match status" value="1"/>
</dbReference>